<dbReference type="Proteomes" id="UP001470230">
    <property type="component" value="Unassembled WGS sequence"/>
</dbReference>
<dbReference type="SUPFAM" id="SSF54001">
    <property type="entry name" value="Cysteine proteinases"/>
    <property type="match status" value="1"/>
</dbReference>
<name>A0ABR2H5N0_9EUKA</name>
<accession>A0ABR2H5N0</accession>
<feature type="domain" description="Cathepsin propeptide inhibitor" evidence="3">
    <location>
        <begin position="22"/>
        <end position="77"/>
    </location>
</feature>
<feature type="domain" description="Peptidase C1A papain C-terminal" evidence="2">
    <location>
        <begin position="100"/>
        <end position="314"/>
    </location>
</feature>
<dbReference type="Gene3D" id="3.90.70.10">
    <property type="entry name" value="Cysteine proteinases"/>
    <property type="match status" value="1"/>
</dbReference>
<evidence type="ECO:0000259" key="3">
    <source>
        <dbReference type="SMART" id="SM00848"/>
    </source>
</evidence>
<reference evidence="4 5" key="1">
    <citation type="submission" date="2024-04" db="EMBL/GenBank/DDBJ databases">
        <title>Tritrichomonas musculus Genome.</title>
        <authorList>
            <person name="Alves-Ferreira E."/>
            <person name="Grigg M."/>
            <person name="Lorenzi H."/>
            <person name="Galac M."/>
        </authorList>
    </citation>
    <scope>NUCLEOTIDE SEQUENCE [LARGE SCALE GENOMIC DNA]</scope>
    <source>
        <strain evidence="4 5">EAF2021</strain>
    </source>
</reference>
<dbReference type="InterPro" id="IPR013201">
    <property type="entry name" value="Prot_inhib_I29"/>
</dbReference>
<evidence type="ECO:0000313" key="5">
    <source>
        <dbReference type="Proteomes" id="UP001470230"/>
    </source>
</evidence>
<dbReference type="EMBL" id="JAPFFF010000041">
    <property type="protein sequence ID" value="KAK8841466.1"/>
    <property type="molecule type" value="Genomic_DNA"/>
</dbReference>
<protein>
    <submittedName>
        <fullName evidence="4">Uncharacterized protein</fullName>
    </submittedName>
</protein>
<sequence length="315" mass="35722">MLIFLVTFTSCTYYLQNEEKSFLAWMRSTDQFYTGEEYHFRLGIFLTNSRFVREHNKYNKKFSISLNKFAAYTPSEYKSLLNTRFKPSKRNQTTTMIKDRSNSFDWRDRGVVNPIEDMMQCGADWAFSAIQTLETNYAISTGHLEKFSEQHLIDCVTSCTGCSGGDTNTAFQSIIENGGFLCLRKDYAYAAAQGNCKYENTPHVGPVISDYYDVPDGNEEDMAVKIELFGPAAAVVDASNASFQLYASGIYDEPNCDPYILNLSVGVVGYGIENEVKYWIVRNAWGPAWGEKGYMRMVWKHNQCGIASWASVAIL</sequence>
<evidence type="ECO:0000259" key="2">
    <source>
        <dbReference type="SMART" id="SM00645"/>
    </source>
</evidence>
<proteinExistence type="inferred from homology"/>
<dbReference type="InterPro" id="IPR013128">
    <property type="entry name" value="Peptidase_C1A"/>
</dbReference>
<dbReference type="PANTHER" id="PTHR12411">
    <property type="entry name" value="CYSTEINE PROTEASE FAMILY C1-RELATED"/>
    <property type="match status" value="1"/>
</dbReference>
<organism evidence="4 5">
    <name type="scientific">Tritrichomonas musculus</name>
    <dbReference type="NCBI Taxonomy" id="1915356"/>
    <lineage>
        <taxon>Eukaryota</taxon>
        <taxon>Metamonada</taxon>
        <taxon>Parabasalia</taxon>
        <taxon>Tritrichomonadida</taxon>
        <taxon>Tritrichomonadidae</taxon>
        <taxon>Tritrichomonas</taxon>
    </lineage>
</organism>
<dbReference type="Pfam" id="PF08246">
    <property type="entry name" value="Inhibitor_I29"/>
    <property type="match status" value="1"/>
</dbReference>
<comment type="caution">
    <text evidence="4">The sequence shown here is derived from an EMBL/GenBank/DDBJ whole genome shotgun (WGS) entry which is preliminary data.</text>
</comment>
<comment type="similarity">
    <text evidence="1">Belongs to the peptidase C1 family.</text>
</comment>
<evidence type="ECO:0000313" key="4">
    <source>
        <dbReference type="EMBL" id="KAK8841466.1"/>
    </source>
</evidence>
<dbReference type="InterPro" id="IPR000668">
    <property type="entry name" value="Peptidase_C1A_C"/>
</dbReference>
<keyword evidence="5" id="KW-1185">Reference proteome</keyword>
<dbReference type="SMART" id="SM00848">
    <property type="entry name" value="Inhibitor_I29"/>
    <property type="match status" value="1"/>
</dbReference>
<dbReference type="SMART" id="SM00645">
    <property type="entry name" value="Pept_C1"/>
    <property type="match status" value="1"/>
</dbReference>
<gene>
    <name evidence="4" type="ORF">M9Y10_027084</name>
</gene>
<dbReference type="InterPro" id="IPR039417">
    <property type="entry name" value="Peptidase_C1A_papain-like"/>
</dbReference>
<dbReference type="CDD" id="cd02248">
    <property type="entry name" value="Peptidase_C1A"/>
    <property type="match status" value="1"/>
</dbReference>
<evidence type="ECO:0000256" key="1">
    <source>
        <dbReference type="ARBA" id="ARBA00008455"/>
    </source>
</evidence>
<dbReference type="Pfam" id="PF00112">
    <property type="entry name" value="Peptidase_C1"/>
    <property type="match status" value="1"/>
</dbReference>
<dbReference type="InterPro" id="IPR038765">
    <property type="entry name" value="Papain-like_cys_pep_sf"/>
</dbReference>